<dbReference type="AlphaFoldDB" id="A0A7C2NGK7"/>
<feature type="domain" description="B3/B4 tRNA-binding" evidence="1">
    <location>
        <begin position="59"/>
        <end position="204"/>
    </location>
</feature>
<sequence length="215" mass="23379">MSFPPRCDLQLPGWGLFWAEMVATGEGSEALAQLRREVAQRARDSHRLEELPDHPTVAAVRKLFRQAGCDPTRWRPSSEALARRVLKGEELPAISPLVDINNCLSLELLVPACVMAAGTMRGKVTLRAGKPGETMLSLRGPVGLEGKPLLADEEGPFGTPITDSQRVKLTPETQEAWLVVYLPMGVVEENCVRSALDFLLNQAPVARVVASAFTG</sequence>
<evidence type="ECO:0000313" key="2">
    <source>
        <dbReference type="EMBL" id="HET47543.1"/>
    </source>
</evidence>
<accession>A0A7C2NGK7</accession>
<dbReference type="Pfam" id="PF03483">
    <property type="entry name" value="B3_4"/>
    <property type="match status" value="1"/>
</dbReference>
<dbReference type="InterPro" id="IPR005146">
    <property type="entry name" value="B3/B4_tRNA-bd"/>
</dbReference>
<proteinExistence type="predicted"/>
<dbReference type="PANTHER" id="PTHR39209">
    <property type="match status" value="1"/>
</dbReference>
<dbReference type="SMART" id="SM00873">
    <property type="entry name" value="B3_4"/>
    <property type="match status" value="1"/>
</dbReference>
<reference evidence="2" key="1">
    <citation type="journal article" date="2020" name="mSystems">
        <title>Genome- and Community-Level Interaction Insights into Carbon Utilization and Element Cycling Functions of Hydrothermarchaeota in Hydrothermal Sediment.</title>
        <authorList>
            <person name="Zhou Z."/>
            <person name="Liu Y."/>
            <person name="Xu W."/>
            <person name="Pan J."/>
            <person name="Luo Z.H."/>
            <person name="Li M."/>
        </authorList>
    </citation>
    <scope>NUCLEOTIDE SEQUENCE [LARGE SCALE GENOMIC DNA]</scope>
    <source>
        <strain evidence="2">SpSt-299</strain>
    </source>
</reference>
<name>A0A7C2NGK7_9BACT</name>
<gene>
    <name evidence="2" type="ORF">ENQ31_05215</name>
</gene>
<organism evidence="2">
    <name type="scientific">Thermoanaerobaculum aquaticum</name>
    <dbReference type="NCBI Taxonomy" id="1312852"/>
    <lineage>
        <taxon>Bacteria</taxon>
        <taxon>Pseudomonadati</taxon>
        <taxon>Acidobacteriota</taxon>
        <taxon>Thermoanaerobaculia</taxon>
        <taxon>Thermoanaerobaculales</taxon>
        <taxon>Thermoanaerobaculaceae</taxon>
        <taxon>Thermoanaerobaculum</taxon>
    </lineage>
</organism>
<comment type="caution">
    <text evidence="2">The sequence shown here is derived from an EMBL/GenBank/DDBJ whole genome shotgun (WGS) entry which is preliminary data.</text>
</comment>
<dbReference type="GO" id="GO:0003723">
    <property type="term" value="F:RNA binding"/>
    <property type="evidence" value="ECO:0007669"/>
    <property type="project" value="InterPro"/>
</dbReference>
<dbReference type="SUPFAM" id="SSF56037">
    <property type="entry name" value="PheT/TilS domain"/>
    <property type="match status" value="1"/>
</dbReference>
<dbReference type="InterPro" id="IPR020825">
    <property type="entry name" value="Phe-tRNA_synthase-like_B3/B4"/>
</dbReference>
<dbReference type="EMBL" id="DSMR01000379">
    <property type="protein sequence ID" value="HET47543.1"/>
    <property type="molecule type" value="Genomic_DNA"/>
</dbReference>
<dbReference type="PANTHER" id="PTHR39209:SF2">
    <property type="entry name" value="CYTOPLASMIC PROTEIN"/>
    <property type="match status" value="1"/>
</dbReference>
<dbReference type="Gene3D" id="3.50.40.10">
    <property type="entry name" value="Phenylalanyl-trna Synthetase, Chain B, domain 3"/>
    <property type="match status" value="1"/>
</dbReference>
<dbReference type="GO" id="GO:0004826">
    <property type="term" value="F:phenylalanine-tRNA ligase activity"/>
    <property type="evidence" value="ECO:0007669"/>
    <property type="project" value="InterPro"/>
</dbReference>
<evidence type="ECO:0000259" key="1">
    <source>
        <dbReference type="SMART" id="SM00873"/>
    </source>
</evidence>
<protein>
    <recommendedName>
        <fullName evidence="1">B3/B4 tRNA-binding domain-containing protein</fullName>
    </recommendedName>
</protein>